<sequence length="227" mass="25509">MLVIRSCRPDRISFCIANFIVLNLGQRFVEPPVLDLKAVLDDSVAQTPLIFVLSPGVDPTSALMQLVDSQEMTNHFMTLSLGQGQAPIATRMIEVGATEGAWVFLANCHLSLSWMPKLDKIVETLAASKTVHPQFRLWLSSSPTAQFPISILQAGIKMTTEPPKGLKANMKRLYSLITETQFELCQAKSKYKKLLFALVFFHAILLERKKFQQLGWNVIYSFNDSDF</sequence>
<evidence type="ECO:0000259" key="2">
    <source>
        <dbReference type="Pfam" id="PF18198"/>
    </source>
</evidence>
<dbReference type="Pfam" id="PF18198">
    <property type="entry name" value="AAA_lid_11"/>
    <property type="match status" value="1"/>
</dbReference>
<dbReference type="FunFam" id="3.40.50.300:FF:000153">
    <property type="entry name" value="Dynein axonemal heavy chain 1"/>
    <property type="match status" value="1"/>
</dbReference>
<feature type="domain" description="Dynein heavy chain AAA lid" evidence="2">
    <location>
        <begin position="191"/>
        <end position="227"/>
    </location>
</feature>
<dbReference type="PANTHER" id="PTHR22878:SF68">
    <property type="entry name" value="DYNEIN HEAVY CHAIN 6, AXONEMAL-LIKE"/>
    <property type="match status" value="1"/>
</dbReference>
<dbReference type="AlphaFoldDB" id="A0A6V7HFH2"/>
<dbReference type="InterPro" id="IPR004273">
    <property type="entry name" value="Dynein_heavy_D6_P-loop"/>
</dbReference>
<keyword evidence="4" id="KW-1185">Reference proteome</keyword>
<dbReference type="Gene3D" id="1.10.8.720">
    <property type="entry name" value="Region D6 of dynein motor"/>
    <property type="match status" value="1"/>
</dbReference>
<dbReference type="Gene3D" id="3.40.50.300">
    <property type="entry name" value="P-loop containing nucleotide triphosphate hydrolases"/>
    <property type="match status" value="1"/>
</dbReference>
<name>A0A6V7HFH2_9HYME</name>
<dbReference type="PANTHER" id="PTHR22878">
    <property type="entry name" value="DYNEIN HEAVY CHAIN 6, AXONEMAL-LIKE-RELATED"/>
    <property type="match status" value="1"/>
</dbReference>
<dbReference type="GO" id="GO:0045505">
    <property type="term" value="F:dynein intermediate chain binding"/>
    <property type="evidence" value="ECO:0007669"/>
    <property type="project" value="InterPro"/>
</dbReference>
<feature type="domain" description="Dynein heavy chain region D6 P-loop" evidence="1">
    <location>
        <begin position="45"/>
        <end position="159"/>
    </location>
</feature>
<evidence type="ECO:0000259" key="1">
    <source>
        <dbReference type="Pfam" id="PF03028"/>
    </source>
</evidence>
<dbReference type="InterPro" id="IPR027417">
    <property type="entry name" value="P-loop_NTPase"/>
</dbReference>
<evidence type="ECO:0000313" key="4">
    <source>
        <dbReference type="Proteomes" id="UP000752696"/>
    </source>
</evidence>
<dbReference type="InterPro" id="IPR042219">
    <property type="entry name" value="AAA_lid_11_sf"/>
</dbReference>
<dbReference type="OrthoDB" id="447173at2759"/>
<reference evidence="3" key="1">
    <citation type="submission" date="2020-07" db="EMBL/GenBank/DDBJ databases">
        <authorList>
            <person name="Nazaruddin N."/>
        </authorList>
    </citation>
    <scope>NUCLEOTIDE SEQUENCE</scope>
</reference>
<dbReference type="Proteomes" id="UP000752696">
    <property type="component" value="Unassembled WGS sequence"/>
</dbReference>
<dbReference type="GO" id="GO:0051959">
    <property type="term" value="F:dynein light intermediate chain binding"/>
    <property type="evidence" value="ECO:0007669"/>
    <property type="project" value="InterPro"/>
</dbReference>
<dbReference type="GO" id="GO:0008569">
    <property type="term" value="F:minus-end-directed microtubule motor activity"/>
    <property type="evidence" value="ECO:0007669"/>
    <property type="project" value="InterPro"/>
</dbReference>
<dbReference type="InterPro" id="IPR041658">
    <property type="entry name" value="AAA_lid_11"/>
</dbReference>
<dbReference type="GO" id="GO:0007018">
    <property type="term" value="P:microtubule-based movement"/>
    <property type="evidence" value="ECO:0007669"/>
    <property type="project" value="InterPro"/>
</dbReference>
<protein>
    <recommendedName>
        <fullName evidence="5">Dynein heavy chain region D6 P-loop domain-containing protein</fullName>
    </recommendedName>
</protein>
<feature type="non-terminal residue" evidence="3">
    <location>
        <position position="227"/>
    </location>
</feature>
<dbReference type="GO" id="GO:0030286">
    <property type="term" value="C:dynein complex"/>
    <property type="evidence" value="ECO:0007669"/>
    <property type="project" value="InterPro"/>
</dbReference>
<proteinExistence type="predicted"/>
<evidence type="ECO:0000313" key="3">
    <source>
        <dbReference type="EMBL" id="CAD1478086.1"/>
    </source>
</evidence>
<dbReference type="EMBL" id="CAJDYZ010010477">
    <property type="protein sequence ID" value="CAD1478086.1"/>
    <property type="molecule type" value="Genomic_DNA"/>
</dbReference>
<accession>A0A6V7HFH2</accession>
<dbReference type="InterPro" id="IPR026983">
    <property type="entry name" value="DHC"/>
</dbReference>
<gene>
    <name evidence="3" type="ORF">MHI_LOCUS773412</name>
</gene>
<evidence type="ECO:0008006" key="5">
    <source>
        <dbReference type="Google" id="ProtNLM"/>
    </source>
</evidence>
<organism evidence="3 4">
    <name type="scientific">Heterotrigona itama</name>
    <dbReference type="NCBI Taxonomy" id="395501"/>
    <lineage>
        <taxon>Eukaryota</taxon>
        <taxon>Metazoa</taxon>
        <taxon>Ecdysozoa</taxon>
        <taxon>Arthropoda</taxon>
        <taxon>Hexapoda</taxon>
        <taxon>Insecta</taxon>
        <taxon>Pterygota</taxon>
        <taxon>Neoptera</taxon>
        <taxon>Endopterygota</taxon>
        <taxon>Hymenoptera</taxon>
        <taxon>Apocrita</taxon>
        <taxon>Aculeata</taxon>
        <taxon>Apoidea</taxon>
        <taxon>Anthophila</taxon>
        <taxon>Apidae</taxon>
        <taxon>Heterotrigona</taxon>
    </lineage>
</organism>
<dbReference type="Pfam" id="PF03028">
    <property type="entry name" value="Dynein_heavy"/>
    <property type="match status" value="1"/>
</dbReference>
<comment type="caution">
    <text evidence="3">The sequence shown here is derived from an EMBL/GenBank/DDBJ whole genome shotgun (WGS) entry which is preliminary data.</text>
</comment>